<geneLocation type="plasmid" evidence="4">
    <name>pC25-1</name>
</geneLocation>
<dbReference type="InterPro" id="IPR036388">
    <property type="entry name" value="WH-like_DNA-bd_sf"/>
</dbReference>
<reference evidence="4" key="1">
    <citation type="journal article" date="2019" name="J. Antimicrob. Chemother.">
        <title>Emergence of plasmid-mediated oxazolidinone resistance gene poxtA from CC17 Enterococcus faecium of pig origin.</title>
        <authorList>
            <person name="Huang J."/>
            <person name="Wang M."/>
            <person name="Gao Y."/>
            <person name="Chen L."/>
            <person name="Wang L."/>
        </authorList>
    </citation>
    <scope>NUCLEOTIDE SEQUENCE</scope>
    <source>
        <strain evidence="4">25</strain>
        <strain evidence="5">27</strain>
        <plasmid evidence="4">pC25-1</plasmid>
        <plasmid evidence="5">pC27-2</plasmid>
    </source>
</reference>
<name>A0A5B8FVN0_ENTFC</name>
<comment type="similarity">
    <text evidence="1">Belongs to the initiator RepB protein family.</text>
</comment>
<sequence>MVNEVVKYHNDLNSVSMRNWTSEEMNFFFSIIAKIRDQSTREVSFNKESLADLASYSITHNKRFQDTIESLAKKVANIHYIERTSNSFELMNLFTKFKFEWNDDLSQMDATVKVSEEFEYIVNQLQVEFTTYELAEFTNISSTYAKTMYRLLKQWRTVGKKEFGINDFRRIVECPKSYSVSDIDKRILQPTLKELSPFFKNLHVKKIKKNTRGNPVTGYLFTWKAEKTEKWNENKFKEVSQKSYTTSHYKQFEQWLIDYHVIDNDDLEIIRQLEIEVFPFYQRIAEEKTLDDVARHIVYISNQSIKNVVPYLKKSAKNYWRDEISKRWGKQ</sequence>
<protein>
    <submittedName>
        <fullName evidence="4">Replication protein</fullName>
    </submittedName>
</protein>
<proteinExistence type="inferred from homology"/>
<evidence type="ECO:0000259" key="2">
    <source>
        <dbReference type="Pfam" id="PF01051"/>
    </source>
</evidence>
<dbReference type="SUPFAM" id="SSF46785">
    <property type="entry name" value="Winged helix' DNA-binding domain"/>
    <property type="match status" value="1"/>
</dbReference>
<dbReference type="EMBL" id="MH784601">
    <property type="protein sequence ID" value="QDL89921.1"/>
    <property type="molecule type" value="Genomic_DNA"/>
</dbReference>
<accession>A0A5B8FVN0</accession>
<gene>
    <name evidence="4" type="primary">rep2</name>
</gene>
<evidence type="ECO:0000259" key="3">
    <source>
        <dbReference type="Pfam" id="PF06430"/>
    </source>
</evidence>
<dbReference type="Gene3D" id="1.10.10.10">
    <property type="entry name" value="Winged helix-like DNA-binding domain superfamily/Winged helix DNA-binding domain"/>
    <property type="match status" value="1"/>
</dbReference>
<dbReference type="InterPro" id="IPR010931">
    <property type="entry name" value="L_lactis_RepB_C"/>
</dbReference>
<dbReference type="InterPro" id="IPR036390">
    <property type="entry name" value="WH_DNA-bd_sf"/>
</dbReference>
<evidence type="ECO:0000313" key="4">
    <source>
        <dbReference type="EMBL" id="QDL89921.1"/>
    </source>
</evidence>
<keyword evidence="4" id="KW-0614">Plasmid</keyword>
<geneLocation type="plasmid" evidence="5">
    <name>pC27-2</name>
</geneLocation>
<evidence type="ECO:0000256" key="1">
    <source>
        <dbReference type="ARBA" id="ARBA00038283"/>
    </source>
</evidence>
<dbReference type="Pfam" id="PF06430">
    <property type="entry name" value="L_lactis_RepB_C"/>
    <property type="match status" value="1"/>
</dbReference>
<organism evidence="4">
    <name type="scientific">Enterococcus faecium</name>
    <name type="common">Streptococcus faecium</name>
    <dbReference type="NCBI Taxonomy" id="1352"/>
    <lineage>
        <taxon>Bacteria</taxon>
        <taxon>Bacillati</taxon>
        <taxon>Bacillota</taxon>
        <taxon>Bacilli</taxon>
        <taxon>Lactobacillales</taxon>
        <taxon>Enterococcaceae</taxon>
        <taxon>Enterococcus</taxon>
    </lineage>
</organism>
<dbReference type="InterPro" id="IPR000525">
    <property type="entry name" value="Initiator_Rep_WH1"/>
</dbReference>
<dbReference type="GO" id="GO:0003887">
    <property type="term" value="F:DNA-directed DNA polymerase activity"/>
    <property type="evidence" value="ECO:0007669"/>
    <property type="project" value="InterPro"/>
</dbReference>
<dbReference type="RefSeq" id="WP_159373655.1">
    <property type="nucleotide sequence ID" value="NZ_CP038171.1"/>
</dbReference>
<dbReference type="GO" id="GO:0006270">
    <property type="term" value="P:DNA replication initiation"/>
    <property type="evidence" value="ECO:0007669"/>
    <property type="project" value="InterPro"/>
</dbReference>
<dbReference type="Pfam" id="PF01051">
    <property type="entry name" value="Rep3_N"/>
    <property type="match status" value="1"/>
</dbReference>
<feature type="domain" description="Lactococcus lactis RepB C-terminal" evidence="3">
    <location>
        <begin position="228"/>
        <end position="320"/>
    </location>
</feature>
<evidence type="ECO:0000313" key="5">
    <source>
        <dbReference type="EMBL" id="QDL89992.1"/>
    </source>
</evidence>
<dbReference type="AlphaFoldDB" id="A0A5B8FVN0"/>
<feature type="domain" description="Initiator Rep protein WH1" evidence="2">
    <location>
        <begin position="6"/>
        <end position="153"/>
    </location>
</feature>
<dbReference type="Pfam" id="PF21205">
    <property type="entry name" value="Rep3_C"/>
    <property type="match status" value="1"/>
</dbReference>
<dbReference type="EMBL" id="MH784602">
    <property type="protein sequence ID" value="QDL89992.1"/>
    <property type="molecule type" value="Genomic_DNA"/>
</dbReference>